<protein>
    <submittedName>
        <fullName evidence="2">Uncharacterized protein</fullName>
    </submittedName>
</protein>
<feature type="region of interest" description="Disordered" evidence="1">
    <location>
        <begin position="1"/>
        <end position="24"/>
    </location>
</feature>
<sequence length="66" mass="7113">MGSGVSSESKESARRSRELEKRLQEDAVRDARTVKLLLLGLSTGLCVNPHTVVCSPGLHHSGVNGW</sequence>
<evidence type="ECO:0000313" key="3">
    <source>
        <dbReference type="Proteomes" id="UP000694545"/>
    </source>
</evidence>
<dbReference type="Ensembl" id="ENSVKKT00000029242.1">
    <property type="protein sequence ID" value="ENSVKKP00000028560.1"/>
    <property type="gene ID" value="ENSVKKG00000018469.1"/>
</dbReference>
<accession>A0A8D2LYN0</accession>
<dbReference type="AlphaFoldDB" id="A0A8D2LYN0"/>
<reference evidence="2" key="1">
    <citation type="submission" date="2025-08" db="UniProtKB">
        <authorList>
            <consortium name="Ensembl"/>
        </authorList>
    </citation>
    <scope>IDENTIFICATION</scope>
</reference>
<dbReference type="InterPro" id="IPR027417">
    <property type="entry name" value="P-loop_NTPase"/>
</dbReference>
<proteinExistence type="predicted"/>
<organism evidence="2 3">
    <name type="scientific">Varanus komodoensis</name>
    <name type="common">Komodo dragon</name>
    <dbReference type="NCBI Taxonomy" id="61221"/>
    <lineage>
        <taxon>Eukaryota</taxon>
        <taxon>Metazoa</taxon>
        <taxon>Chordata</taxon>
        <taxon>Craniata</taxon>
        <taxon>Vertebrata</taxon>
        <taxon>Euteleostomi</taxon>
        <taxon>Lepidosauria</taxon>
        <taxon>Squamata</taxon>
        <taxon>Bifurcata</taxon>
        <taxon>Unidentata</taxon>
        <taxon>Episquamata</taxon>
        <taxon>Toxicofera</taxon>
        <taxon>Anguimorpha</taxon>
        <taxon>Paleoanguimorpha</taxon>
        <taxon>Varanoidea</taxon>
        <taxon>Varanidae</taxon>
        <taxon>Varanus</taxon>
    </lineage>
</organism>
<evidence type="ECO:0000256" key="1">
    <source>
        <dbReference type="SAM" id="MobiDB-lite"/>
    </source>
</evidence>
<keyword evidence="3" id="KW-1185">Reference proteome</keyword>
<reference evidence="2" key="2">
    <citation type="submission" date="2025-09" db="UniProtKB">
        <authorList>
            <consortium name="Ensembl"/>
        </authorList>
    </citation>
    <scope>IDENTIFICATION</scope>
</reference>
<feature type="compositionally biased region" description="Basic and acidic residues" evidence="1">
    <location>
        <begin position="8"/>
        <end position="24"/>
    </location>
</feature>
<dbReference type="Proteomes" id="UP000694545">
    <property type="component" value="Unplaced"/>
</dbReference>
<evidence type="ECO:0000313" key="2">
    <source>
        <dbReference type="Ensembl" id="ENSVKKP00000028560.1"/>
    </source>
</evidence>
<name>A0A8D2LYN0_VARKO</name>
<dbReference type="Gene3D" id="3.40.50.300">
    <property type="entry name" value="P-loop containing nucleotide triphosphate hydrolases"/>
    <property type="match status" value="1"/>
</dbReference>